<proteinExistence type="predicted"/>
<protein>
    <submittedName>
        <fullName evidence="2">Peptidoglycan-binding LysM</fullName>
    </submittedName>
</protein>
<name>K1TKA7_9ZZZZ</name>
<comment type="caution">
    <text evidence="2">The sequence shown here is derived from an EMBL/GenBank/DDBJ whole genome shotgun (WGS) entry which is preliminary data.</text>
</comment>
<reference evidence="2" key="1">
    <citation type="journal article" date="2013" name="Environ. Microbiol.">
        <title>Microbiota from the distal guts of lean and obese adolescents exhibit partial functional redundancy besides clear differences in community structure.</title>
        <authorList>
            <person name="Ferrer M."/>
            <person name="Ruiz A."/>
            <person name="Lanza F."/>
            <person name="Haange S.B."/>
            <person name="Oberbach A."/>
            <person name="Till H."/>
            <person name="Bargiela R."/>
            <person name="Campoy C."/>
            <person name="Segura M.T."/>
            <person name="Richter M."/>
            <person name="von Bergen M."/>
            <person name="Seifert J."/>
            <person name="Suarez A."/>
        </authorList>
    </citation>
    <scope>NUCLEOTIDE SEQUENCE</scope>
</reference>
<dbReference type="InterPro" id="IPR018392">
    <property type="entry name" value="LysM"/>
</dbReference>
<dbReference type="CDD" id="cd00118">
    <property type="entry name" value="LysM"/>
    <property type="match status" value="1"/>
</dbReference>
<evidence type="ECO:0000259" key="1">
    <source>
        <dbReference type="Pfam" id="PF01476"/>
    </source>
</evidence>
<organism evidence="2">
    <name type="scientific">human gut metagenome</name>
    <dbReference type="NCBI Taxonomy" id="408170"/>
    <lineage>
        <taxon>unclassified sequences</taxon>
        <taxon>metagenomes</taxon>
        <taxon>organismal metagenomes</taxon>
    </lineage>
</organism>
<feature type="domain" description="LysM" evidence="1">
    <location>
        <begin position="156"/>
        <end position="180"/>
    </location>
</feature>
<dbReference type="EMBL" id="AJWZ01006480">
    <property type="protein sequence ID" value="EKC59651.1"/>
    <property type="molecule type" value="Genomic_DNA"/>
</dbReference>
<gene>
    <name evidence="2" type="ORF">OBE_09390</name>
</gene>
<dbReference type="SUPFAM" id="SSF54106">
    <property type="entry name" value="LysM domain"/>
    <property type="match status" value="1"/>
</dbReference>
<evidence type="ECO:0000313" key="2">
    <source>
        <dbReference type="EMBL" id="EKC59651.1"/>
    </source>
</evidence>
<dbReference type="Gene3D" id="3.10.350.10">
    <property type="entry name" value="LysM domain"/>
    <property type="match status" value="1"/>
</dbReference>
<sequence length="196" mass="22204">EIRRLDDSFTDTHLCRGRLDLSGTDTERILDMSVAGIEYNTSRVKDELLISGAIKVNLLTVSKENETSFFERQFDFEYRRREEFSGERTEFSPFITVTGSDYILNSGDTLDARVEITISAAVFSVSTVNVITDITVDSERPKKPSEAALTVYFADKGEKVWDIARHYNTTADKIISENNLEGMLVTEKCRLLIPRA</sequence>
<dbReference type="Pfam" id="PF01476">
    <property type="entry name" value="LysM"/>
    <property type="match status" value="1"/>
</dbReference>
<dbReference type="AlphaFoldDB" id="K1TKA7"/>
<feature type="non-terminal residue" evidence="2">
    <location>
        <position position="1"/>
    </location>
</feature>
<accession>K1TKA7</accession>
<dbReference type="InterPro" id="IPR036779">
    <property type="entry name" value="LysM_dom_sf"/>
</dbReference>